<dbReference type="EMBL" id="JARBHB010000006">
    <property type="protein sequence ID" value="KAJ8881380.1"/>
    <property type="molecule type" value="Genomic_DNA"/>
</dbReference>
<reference evidence="1 2" key="1">
    <citation type="submission" date="2023-02" db="EMBL/GenBank/DDBJ databases">
        <title>LHISI_Scaffold_Assembly.</title>
        <authorList>
            <person name="Stuart O.P."/>
            <person name="Cleave R."/>
            <person name="Magrath M.J.L."/>
            <person name="Mikheyev A.S."/>
        </authorList>
    </citation>
    <scope>NUCLEOTIDE SEQUENCE [LARGE SCALE GENOMIC DNA]</scope>
    <source>
        <strain evidence="1">Daus_M_001</strain>
        <tissue evidence="1">Leg muscle</tissue>
    </source>
</reference>
<protein>
    <submittedName>
        <fullName evidence="1">Uncharacterized protein</fullName>
    </submittedName>
</protein>
<organism evidence="1 2">
    <name type="scientific">Dryococelus australis</name>
    <dbReference type="NCBI Taxonomy" id="614101"/>
    <lineage>
        <taxon>Eukaryota</taxon>
        <taxon>Metazoa</taxon>
        <taxon>Ecdysozoa</taxon>
        <taxon>Arthropoda</taxon>
        <taxon>Hexapoda</taxon>
        <taxon>Insecta</taxon>
        <taxon>Pterygota</taxon>
        <taxon>Neoptera</taxon>
        <taxon>Polyneoptera</taxon>
        <taxon>Phasmatodea</taxon>
        <taxon>Verophasmatodea</taxon>
        <taxon>Anareolatae</taxon>
        <taxon>Phasmatidae</taxon>
        <taxon>Eurycanthinae</taxon>
        <taxon>Dryococelus</taxon>
    </lineage>
</organism>
<accession>A0ABQ9HAV2</accession>
<sequence>MTAKHRTALQSGRASDQFTKFVTVVNSDTLAAFHAQKDRLDTIYAGILCGEDEFKYSGLAVKITLILSHSNAFVESGFSINKYMLVGNLYEESLIGVRRVWDGIGNAGGENAIQVDQEMIRYARGAASKNKGALEPKCQNEDTDKKMDRYCKEKKNGRLQKYKNYYIRKLK</sequence>
<proteinExistence type="predicted"/>
<name>A0ABQ9HAV2_9NEOP</name>
<dbReference type="Proteomes" id="UP001159363">
    <property type="component" value="Chromosome 5"/>
</dbReference>
<comment type="caution">
    <text evidence="1">The sequence shown here is derived from an EMBL/GenBank/DDBJ whole genome shotgun (WGS) entry which is preliminary data.</text>
</comment>
<keyword evidence="2" id="KW-1185">Reference proteome</keyword>
<evidence type="ECO:0000313" key="2">
    <source>
        <dbReference type="Proteomes" id="UP001159363"/>
    </source>
</evidence>
<gene>
    <name evidence="1" type="ORF">PR048_017861</name>
</gene>
<evidence type="ECO:0000313" key="1">
    <source>
        <dbReference type="EMBL" id="KAJ8881380.1"/>
    </source>
</evidence>